<evidence type="ECO:0000313" key="1">
    <source>
        <dbReference type="EMBL" id="KAK8947945.1"/>
    </source>
</evidence>
<reference evidence="1 2" key="1">
    <citation type="journal article" date="2022" name="Nat. Plants">
        <title>Genomes of leafy and leafless Platanthera orchids illuminate the evolution of mycoheterotrophy.</title>
        <authorList>
            <person name="Li M.H."/>
            <person name="Liu K.W."/>
            <person name="Li Z."/>
            <person name="Lu H.C."/>
            <person name="Ye Q.L."/>
            <person name="Zhang D."/>
            <person name="Wang J.Y."/>
            <person name="Li Y.F."/>
            <person name="Zhong Z.M."/>
            <person name="Liu X."/>
            <person name="Yu X."/>
            <person name="Liu D.K."/>
            <person name="Tu X.D."/>
            <person name="Liu B."/>
            <person name="Hao Y."/>
            <person name="Liao X.Y."/>
            <person name="Jiang Y.T."/>
            <person name="Sun W.H."/>
            <person name="Chen J."/>
            <person name="Chen Y.Q."/>
            <person name="Ai Y."/>
            <person name="Zhai J.W."/>
            <person name="Wu S.S."/>
            <person name="Zhou Z."/>
            <person name="Hsiao Y.Y."/>
            <person name="Wu W.L."/>
            <person name="Chen Y.Y."/>
            <person name="Lin Y.F."/>
            <person name="Hsu J.L."/>
            <person name="Li C.Y."/>
            <person name="Wang Z.W."/>
            <person name="Zhao X."/>
            <person name="Zhong W.Y."/>
            <person name="Ma X.K."/>
            <person name="Ma L."/>
            <person name="Huang J."/>
            <person name="Chen G.Z."/>
            <person name="Huang M.Z."/>
            <person name="Huang L."/>
            <person name="Peng D.H."/>
            <person name="Luo Y.B."/>
            <person name="Zou S.Q."/>
            <person name="Chen S.P."/>
            <person name="Lan S."/>
            <person name="Tsai W.C."/>
            <person name="Van de Peer Y."/>
            <person name="Liu Z.J."/>
        </authorList>
    </citation>
    <scope>NUCLEOTIDE SEQUENCE [LARGE SCALE GENOMIC DNA]</scope>
    <source>
        <strain evidence="1">Lor288</strain>
    </source>
</reference>
<organism evidence="1 2">
    <name type="scientific">Platanthera guangdongensis</name>
    <dbReference type="NCBI Taxonomy" id="2320717"/>
    <lineage>
        <taxon>Eukaryota</taxon>
        <taxon>Viridiplantae</taxon>
        <taxon>Streptophyta</taxon>
        <taxon>Embryophyta</taxon>
        <taxon>Tracheophyta</taxon>
        <taxon>Spermatophyta</taxon>
        <taxon>Magnoliopsida</taxon>
        <taxon>Liliopsida</taxon>
        <taxon>Asparagales</taxon>
        <taxon>Orchidaceae</taxon>
        <taxon>Orchidoideae</taxon>
        <taxon>Orchideae</taxon>
        <taxon>Orchidinae</taxon>
        <taxon>Platanthera</taxon>
    </lineage>
</organism>
<gene>
    <name evidence="1" type="ORF">KSP40_PGU022196</name>
</gene>
<dbReference type="Proteomes" id="UP001412067">
    <property type="component" value="Unassembled WGS sequence"/>
</dbReference>
<dbReference type="EMBL" id="JBBWWR010000016">
    <property type="protein sequence ID" value="KAK8947945.1"/>
    <property type="molecule type" value="Genomic_DNA"/>
</dbReference>
<proteinExistence type="predicted"/>
<evidence type="ECO:0000313" key="2">
    <source>
        <dbReference type="Proteomes" id="UP001412067"/>
    </source>
</evidence>
<name>A0ABR2LRC1_9ASPA</name>
<comment type="caution">
    <text evidence="1">The sequence shown here is derived from an EMBL/GenBank/DDBJ whole genome shotgun (WGS) entry which is preliminary data.</text>
</comment>
<accession>A0ABR2LRC1</accession>
<keyword evidence="2" id="KW-1185">Reference proteome</keyword>
<protein>
    <submittedName>
        <fullName evidence="1">Uncharacterized protein</fullName>
    </submittedName>
</protein>
<sequence length="133" mass="14655">MQPPPRLCSAVVTTPCGPLCVASIPLQPHSCFHETTYHWGCAWRDPPAPIIRLCIEKSPIIEVRTAKSPTTKVRIVKSPIMGAGQANSSIIAMQMVAYGEGHHSCLLIVSEVDSWNKLQPNRKMYQLAPKIII</sequence>